<keyword evidence="3" id="KW-1185">Reference proteome</keyword>
<feature type="region of interest" description="Disordered" evidence="1">
    <location>
        <begin position="64"/>
        <end position="83"/>
    </location>
</feature>
<dbReference type="Proteomes" id="UP000606499">
    <property type="component" value="Unassembled WGS sequence"/>
</dbReference>
<dbReference type="RefSeq" id="WP_186950059.1">
    <property type="nucleotide sequence ID" value="NZ_JACOPL010000009.1"/>
</dbReference>
<organism evidence="2 3">
    <name type="scientific">Agathobaculum faecis</name>
    <dbReference type="NCBI Taxonomy" id="2763013"/>
    <lineage>
        <taxon>Bacteria</taxon>
        <taxon>Bacillati</taxon>
        <taxon>Bacillota</taxon>
        <taxon>Clostridia</taxon>
        <taxon>Eubacteriales</taxon>
        <taxon>Butyricicoccaceae</taxon>
        <taxon>Agathobaculum</taxon>
    </lineage>
</organism>
<sequence>MAARMRFPAQALEELRKADPETQVSLKLIRRLIHTGAVPSVPVGNGNRRLVNLDALINYLERPPEGKPEQAQGIRRINERRVV</sequence>
<dbReference type="AlphaFoldDB" id="A0A923LV55"/>
<accession>A0A923LV55</accession>
<comment type="caution">
    <text evidence="2">The sequence shown here is derived from an EMBL/GenBank/DDBJ whole genome shotgun (WGS) entry which is preliminary data.</text>
</comment>
<evidence type="ECO:0000256" key="1">
    <source>
        <dbReference type="SAM" id="MobiDB-lite"/>
    </source>
</evidence>
<dbReference type="EMBL" id="JACOPL010000009">
    <property type="protein sequence ID" value="MBC5725918.1"/>
    <property type="molecule type" value="Genomic_DNA"/>
</dbReference>
<reference evidence="2" key="1">
    <citation type="submission" date="2020-08" db="EMBL/GenBank/DDBJ databases">
        <title>Genome public.</title>
        <authorList>
            <person name="Liu C."/>
            <person name="Sun Q."/>
        </authorList>
    </citation>
    <scope>NUCLEOTIDE SEQUENCE</scope>
    <source>
        <strain evidence="2">NSJ-28</strain>
    </source>
</reference>
<proteinExistence type="predicted"/>
<gene>
    <name evidence="2" type="ORF">H8S45_10675</name>
</gene>
<evidence type="ECO:0000313" key="3">
    <source>
        <dbReference type="Proteomes" id="UP000606499"/>
    </source>
</evidence>
<name>A0A923LV55_9FIRM</name>
<protein>
    <submittedName>
        <fullName evidence="2">Uncharacterized protein</fullName>
    </submittedName>
</protein>
<evidence type="ECO:0000313" key="2">
    <source>
        <dbReference type="EMBL" id="MBC5725918.1"/>
    </source>
</evidence>